<sequence>MKFRWGAAVVVAAFVIVALVAGLSIWQTLARPVPGRAVTYHAEFTDITGLQVGNDVTLAGVRVGKVSDLSFVRTPEGREHALVSMSVTADHPLPGDVTAAVRFADMLGVRYLALTDPENATETLEPDATIPLSQTREPVDVTELFNGFKPLFAAIEPDRLNEIAAAAIQALEGNTDALETLLVGMVDAAGVFVERSALINTLADDLAIVLDTVVDQGSDVESAFGAVTILAERIAAQNDDVITILEDGSTTADNLAEFVSGSSFDNLEATIERAKTMTDTWIDNTDTFVALLASLDRLAASVNMIGDYGSWLTLYLCTLSIKVEGVEVDIFQLAGGGHSAVCR</sequence>
<proteinExistence type="predicted"/>
<dbReference type="InterPro" id="IPR003399">
    <property type="entry name" value="Mce/MlaD"/>
</dbReference>
<dbReference type="PANTHER" id="PTHR33371">
    <property type="entry name" value="INTERMEMBRANE PHOSPHOLIPID TRANSPORT SYSTEM BINDING PROTEIN MLAD-RELATED"/>
    <property type="match status" value="1"/>
</dbReference>
<feature type="domain" description="Mce/MlaD" evidence="1">
    <location>
        <begin position="37"/>
        <end position="116"/>
    </location>
</feature>
<reference evidence="3 4" key="1">
    <citation type="submission" date="2020-08" db="EMBL/GenBank/DDBJ databases">
        <title>Sequencing the genomes of 1000 actinobacteria strains.</title>
        <authorList>
            <person name="Klenk H.-P."/>
        </authorList>
    </citation>
    <scope>NUCLEOTIDE SEQUENCE [LARGE SCALE GENOMIC DNA]</scope>
    <source>
        <strain evidence="3 4">DSM 45258</strain>
    </source>
</reference>
<name>A0A839RTD6_9ACTN</name>
<dbReference type="EMBL" id="JACHWS010000003">
    <property type="protein sequence ID" value="MBB3039334.1"/>
    <property type="molecule type" value="Genomic_DNA"/>
</dbReference>
<protein>
    <submittedName>
        <fullName evidence="3">Phospholipid/cholesterol/gamma-HCH transport system substrate-binding protein</fullName>
    </submittedName>
</protein>
<dbReference type="InterPro" id="IPR005693">
    <property type="entry name" value="Mce"/>
</dbReference>
<dbReference type="NCBIfam" id="TIGR00996">
    <property type="entry name" value="Mtu_fam_mce"/>
    <property type="match status" value="1"/>
</dbReference>
<dbReference type="AlphaFoldDB" id="A0A839RTD6"/>
<dbReference type="Pfam" id="PF11887">
    <property type="entry name" value="Mce4_CUP1"/>
    <property type="match status" value="1"/>
</dbReference>
<gene>
    <name evidence="3" type="ORF">FHU29_003803</name>
</gene>
<keyword evidence="4" id="KW-1185">Reference proteome</keyword>
<comment type="caution">
    <text evidence="3">The sequence shown here is derived from an EMBL/GenBank/DDBJ whole genome shotgun (WGS) entry which is preliminary data.</text>
</comment>
<dbReference type="Proteomes" id="UP000567922">
    <property type="component" value="Unassembled WGS sequence"/>
</dbReference>
<dbReference type="InterPro" id="IPR052336">
    <property type="entry name" value="MlaD_Phospholipid_Transporter"/>
</dbReference>
<dbReference type="Pfam" id="PF02470">
    <property type="entry name" value="MlaD"/>
    <property type="match status" value="1"/>
</dbReference>
<evidence type="ECO:0000313" key="3">
    <source>
        <dbReference type="EMBL" id="MBB3039334.1"/>
    </source>
</evidence>
<organism evidence="3 4">
    <name type="scientific">Hoyosella altamirensis</name>
    <dbReference type="NCBI Taxonomy" id="616997"/>
    <lineage>
        <taxon>Bacteria</taxon>
        <taxon>Bacillati</taxon>
        <taxon>Actinomycetota</taxon>
        <taxon>Actinomycetes</taxon>
        <taxon>Mycobacteriales</taxon>
        <taxon>Hoyosellaceae</taxon>
        <taxon>Hoyosella</taxon>
    </lineage>
</organism>
<feature type="domain" description="Mammalian cell entry C-terminal" evidence="2">
    <location>
        <begin position="122"/>
        <end position="303"/>
    </location>
</feature>
<accession>A0A839RTD6</accession>
<dbReference type="RefSeq" id="WP_064441873.1">
    <property type="nucleotide sequence ID" value="NZ_BDDI01000016.1"/>
</dbReference>
<dbReference type="PANTHER" id="PTHR33371:SF4">
    <property type="entry name" value="INTERMEMBRANE PHOSPHOLIPID TRANSPORT SYSTEM BINDING PROTEIN MLAD"/>
    <property type="match status" value="1"/>
</dbReference>
<evidence type="ECO:0000259" key="2">
    <source>
        <dbReference type="Pfam" id="PF11887"/>
    </source>
</evidence>
<dbReference type="OrthoDB" id="338143at2"/>
<evidence type="ECO:0000313" key="4">
    <source>
        <dbReference type="Proteomes" id="UP000567922"/>
    </source>
</evidence>
<evidence type="ECO:0000259" key="1">
    <source>
        <dbReference type="Pfam" id="PF02470"/>
    </source>
</evidence>
<dbReference type="InterPro" id="IPR024516">
    <property type="entry name" value="Mce_C"/>
</dbReference>